<comment type="similarity">
    <text evidence="1">Belongs to the DNA mismatch repair MutL/HexB family.</text>
</comment>
<evidence type="ECO:0000256" key="1">
    <source>
        <dbReference type="ARBA" id="ARBA00006082"/>
    </source>
</evidence>
<feature type="compositionally biased region" description="Polar residues" evidence="3">
    <location>
        <begin position="356"/>
        <end position="365"/>
    </location>
</feature>
<reference evidence="5" key="1">
    <citation type="submission" date="2020-03" db="EMBL/GenBank/DDBJ databases">
        <authorList>
            <person name="Chebbi M.A."/>
            <person name="Drezen J.M."/>
        </authorList>
    </citation>
    <scope>NUCLEOTIDE SEQUENCE</scope>
    <source>
        <tissue evidence="5">Whole body</tissue>
    </source>
</reference>
<accession>A0A8J5URN4</accession>
<organism evidence="5 6">
    <name type="scientific">Cotesia typhae</name>
    <dbReference type="NCBI Taxonomy" id="2053667"/>
    <lineage>
        <taxon>Eukaryota</taxon>
        <taxon>Metazoa</taxon>
        <taxon>Ecdysozoa</taxon>
        <taxon>Arthropoda</taxon>
        <taxon>Hexapoda</taxon>
        <taxon>Insecta</taxon>
        <taxon>Pterygota</taxon>
        <taxon>Neoptera</taxon>
        <taxon>Endopterygota</taxon>
        <taxon>Hymenoptera</taxon>
        <taxon>Apocrita</taxon>
        <taxon>Ichneumonoidea</taxon>
        <taxon>Braconidae</taxon>
        <taxon>Microgastrinae</taxon>
        <taxon>Cotesia</taxon>
    </lineage>
</organism>
<dbReference type="InterPro" id="IPR038973">
    <property type="entry name" value="MutL/Mlh/Pms-like"/>
</dbReference>
<keyword evidence="2" id="KW-0238">DNA-binding</keyword>
<feature type="compositionally biased region" description="Basic residues" evidence="3">
    <location>
        <begin position="375"/>
        <end position="391"/>
    </location>
</feature>
<evidence type="ECO:0000259" key="4">
    <source>
        <dbReference type="PROSITE" id="PS50118"/>
    </source>
</evidence>
<name>A0A8J5URN4_9HYME</name>
<feature type="compositionally biased region" description="Polar residues" evidence="3">
    <location>
        <begin position="495"/>
        <end position="506"/>
    </location>
</feature>
<dbReference type="NCBIfam" id="TIGR00585">
    <property type="entry name" value="mutl"/>
    <property type="match status" value="1"/>
</dbReference>
<evidence type="ECO:0000256" key="3">
    <source>
        <dbReference type="SAM" id="MobiDB-lite"/>
    </source>
</evidence>
<evidence type="ECO:0000313" key="5">
    <source>
        <dbReference type="EMBL" id="KAG8038057.1"/>
    </source>
</evidence>
<feature type="region of interest" description="Disordered" evidence="3">
    <location>
        <begin position="473"/>
        <end position="506"/>
    </location>
</feature>
<dbReference type="Pfam" id="PF01119">
    <property type="entry name" value="DNA_mis_repair"/>
    <property type="match status" value="1"/>
</dbReference>
<dbReference type="OrthoDB" id="10254304at2759"/>
<dbReference type="Proteomes" id="UP000729913">
    <property type="component" value="Unassembled WGS sequence"/>
</dbReference>
<sequence>MSIKALDGNTVKRLTTTQVITSVFSAVKELVENSLDAGAKNIEVVLKNKGLSAIEVKDNGSGISAESANLMGLQGYTSKLTNFNDLESLTTYGFRGEALSSLCRVSKVQIITRTVEDDVGRCHTLDHNGSVIAVQHCHRTLGTTVRAENLFFNIPVRRQVITDQKTANKDIKTIKKWLQSYAICRPEVSISFIVDSKNLLLKHVKSNYRDCLIEIFGRKLVTSCEFITHQDDKINIVLTVPRKDLSDLHQVYSAENSHIFVNKRPVYYEELEKAIGKTIGEYFKDKLGKSKLCFFLRIDVPPAEIDVNLEPNKVKILMINQSGVLGLIKKLLVEYYDLEEESEQAELTNSETISSPAYFDSTFNDSETEEEMSNKKRKLTKKNSRSSLKKSKLNDDDKENVSTEFVKPIEDTVKETEKDFGNESDIFEDTLSQIPVIDLGEDFCTQEIIDKPSLTVEEMELLERKMQSSEILTFDDNVSSSTPDLTSDAPVRSDAPSTPDTPKTPQYTLSQWSKGHLPIQGGTNVIIGRPSPGSQKIKSEAESGFQIFCRTNQSQMSNGSPGMNPVDSAAKLAEKWRQLSPVERQHYRELGRNTYFPLDTSFSSRSQKKKLPKAPEKDNRLMKMLKQQLENRKLAKVEENESKNENEIENENIGGKNFIATVVPLNINMDYAKDAQERKNEGNIKKIEKYFNEWIDENEDLSILHRIYDLKNFDPS</sequence>
<dbReference type="PROSITE" id="PS00058">
    <property type="entry name" value="DNA_MISMATCH_REPAIR_1"/>
    <property type="match status" value="1"/>
</dbReference>
<dbReference type="FunFam" id="3.30.565.10:FF:000017">
    <property type="entry name" value="PMS1 homolog 1, mismatch repair system component"/>
    <property type="match status" value="1"/>
</dbReference>
<gene>
    <name evidence="5" type="ORF">G9C98_006382</name>
</gene>
<dbReference type="Pfam" id="PF13589">
    <property type="entry name" value="HATPase_c_3"/>
    <property type="match status" value="1"/>
</dbReference>
<keyword evidence="2" id="KW-0539">Nucleus</keyword>
<dbReference type="InterPro" id="IPR013507">
    <property type="entry name" value="DNA_mismatch_S5_2-like"/>
</dbReference>
<feature type="DNA-binding region" description="HMG box" evidence="2">
    <location>
        <begin position="538"/>
        <end position="589"/>
    </location>
</feature>
<dbReference type="CDD" id="cd00084">
    <property type="entry name" value="HMG-box_SF"/>
    <property type="match status" value="1"/>
</dbReference>
<feature type="compositionally biased region" description="Basic and acidic residues" evidence="3">
    <location>
        <begin position="392"/>
        <end position="403"/>
    </location>
</feature>
<dbReference type="PROSITE" id="PS50118">
    <property type="entry name" value="HMG_BOX_2"/>
    <property type="match status" value="1"/>
</dbReference>
<dbReference type="GO" id="GO:0140664">
    <property type="term" value="F:ATP-dependent DNA damage sensor activity"/>
    <property type="evidence" value="ECO:0007669"/>
    <property type="project" value="InterPro"/>
</dbReference>
<dbReference type="GO" id="GO:0006298">
    <property type="term" value="P:mismatch repair"/>
    <property type="evidence" value="ECO:0007669"/>
    <property type="project" value="InterPro"/>
</dbReference>
<dbReference type="PANTHER" id="PTHR10073:SF54">
    <property type="entry name" value="PMS1 PROTEIN HOMOLOG 1"/>
    <property type="match status" value="1"/>
</dbReference>
<feature type="domain" description="HMG box" evidence="4">
    <location>
        <begin position="538"/>
        <end position="589"/>
    </location>
</feature>
<dbReference type="AlphaFoldDB" id="A0A8J5URN4"/>
<dbReference type="InterPro" id="IPR002099">
    <property type="entry name" value="MutL/Mlh/PMS"/>
</dbReference>
<protein>
    <recommendedName>
        <fullName evidence="4">HMG box domain-containing protein</fullName>
    </recommendedName>
</protein>
<keyword evidence="6" id="KW-1185">Reference proteome</keyword>
<dbReference type="GO" id="GO:0016887">
    <property type="term" value="F:ATP hydrolysis activity"/>
    <property type="evidence" value="ECO:0007669"/>
    <property type="project" value="InterPro"/>
</dbReference>
<comment type="caution">
    <text evidence="5">The sequence shown here is derived from an EMBL/GenBank/DDBJ whole genome shotgun (WGS) entry which is preliminary data.</text>
</comment>
<dbReference type="GO" id="GO:0030983">
    <property type="term" value="F:mismatched DNA binding"/>
    <property type="evidence" value="ECO:0007669"/>
    <property type="project" value="InterPro"/>
</dbReference>
<dbReference type="InterPro" id="IPR009071">
    <property type="entry name" value="HMG_box_dom"/>
</dbReference>
<dbReference type="SMART" id="SM01340">
    <property type="entry name" value="DNA_mis_repair"/>
    <property type="match status" value="1"/>
</dbReference>
<proteinExistence type="inferred from homology"/>
<dbReference type="InterPro" id="IPR014762">
    <property type="entry name" value="DNA_mismatch_repair_CS"/>
</dbReference>
<evidence type="ECO:0000256" key="2">
    <source>
        <dbReference type="PROSITE-ProRule" id="PRU00267"/>
    </source>
</evidence>
<evidence type="ECO:0000313" key="6">
    <source>
        <dbReference type="Proteomes" id="UP000729913"/>
    </source>
</evidence>
<dbReference type="CDD" id="cd16926">
    <property type="entry name" value="HATPase_MutL-MLH-PMS-like"/>
    <property type="match status" value="1"/>
</dbReference>
<feature type="compositionally biased region" description="Polar residues" evidence="3">
    <location>
        <begin position="473"/>
        <end position="485"/>
    </location>
</feature>
<dbReference type="GO" id="GO:0005524">
    <property type="term" value="F:ATP binding"/>
    <property type="evidence" value="ECO:0007669"/>
    <property type="project" value="InterPro"/>
</dbReference>
<dbReference type="PANTHER" id="PTHR10073">
    <property type="entry name" value="DNA MISMATCH REPAIR PROTEIN MLH, PMS, MUTL"/>
    <property type="match status" value="1"/>
</dbReference>
<dbReference type="GO" id="GO:0032389">
    <property type="term" value="C:MutLalpha complex"/>
    <property type="evidence" value="ECO:0007669"/>
    <property type="project" value="TreeGrafter"/>
</dbReference>
<feature type="region of interest" description="Disordered" evidence="3">
    <location>
        <begin position="356"/>
        <end position="403"/>
    </location>
</feature>
<reference evidence="5" key="2">
    <citation type="submission" date="2021-04" db="EMBL/GenBank/DDBJ databases">
        <title>Genome-wide patterns of bracovirus chromosomal integration into multiple host tissues during parasitism.</title>
        <authorList>
            <person name="Chebbi M.A.C."/>
        </authorList>
    </citation>
    <scope>NUCLEOTIDE SEQUENCE</scope>
    <source>
        <tissue evidence="5">Whole body</tissue>
    </source>
</reference>
<dbReference type="EMBL" id="JAAOIC020000044">
    <property type="protein sequence ID" value="KAG8038057.1"/>
    <property type="molecule type" value="Genomic_DNA"/>
</dbReference>